<evidence type="ECO:0000313" key="3">
    <source>
        <dbReference type="Ensembl" id="ENSCINP00000014595.3"/>
    </source>
</evidence>
<dbReference type="HOGENOM" id="CLU_026686_0_0_1"/>
<dbReference type="GO" id="GO:1905515">
    <property type="term" value="P:non-motile cilium assembly"/>
    <property type="evidence" value="ECO:0000318"/>
    <property type="project" value="GO_Central"/>
</dbReference>
<feature type="compositionally biased region" description="Basic and acidic residues" evidence="2">
    <location>
        <begin position="379"/>
        <end position="408"/>
    </location>
</feature>
<dbReference type="OrthoDB" id="10258312at2759"/>
<dbReference type="GeneID" id="100182783"/>
<dbReference type="EMBL" id="EAAA01002424">
    <property type="status" value="NOT_ANNOTATED_CDS"/>
    <property type="molecule type" value="Genomic_DNA"/>
</dbReference>
<accession>F6VLR0</accession>
<feature type="coiled-coil region" evidence="1">
    <location>
        <begin position="198"/>
        <end position="232"/>
    </location>
</feature>
<dbReference type="InParanoid" id="F6VLR0"/>
<feature type="region of interest" description="Disordered" evidence="2">
    <location>
        <begin position="424"/>
        <end position="468"/>
    </location>
</feature>
<feature type="coiled-coil region" evidence="1">
    <location>
        <begin position="262"/>
        <end position="338"/>
    </location>
</feature>
<dbReference type="STRING" id="7719.ENSCINP00000014595"/>
<organism evidence="3 4">
    <name type="scientific">Ciona intestinalis</name>
    <name type="common">Transparent sea squirt</name>
    <name type="synonym">Ascidia intestinalis</name>
    <dbReference type="NCBI Taxonomy" id="7719"/>
    <lineage>
        <taxon>Eukaryota</taxon>
        <taxon>Metazoa</taxon>
        <taxon>Chordata</taxon>
        <taxon>Tunicata</taxon>
        <taxon>Ascidiacea</taxon>
        <taxon>Phlebobranchia</taxon>
        <taxon>Cionidae</taxon>
        <taxon>Ciona</taxon>
    </lineage>
</organism>
<dbReference type="Ensembl" id="ENSCINT00000014595.3">
    <property type="protein sequence ID" value="ENSCINP00000014595.3"/>
    <property type="gene ID" value="ENSCING00000007104.3"/>
</dbReference>
<feature type="region of interest" description="Disordered" evidence="2">
    <location>
        <begin position="1"/>
        <end position="39"/>
    </location>
</feature>
<sequence>MDKENLQLQFSRMQEEQHKKMARMKQKQAQKSNTSLDSSAFGVSDELGLSLNDVMGSSTVGLNTTLEAANTSMREEIRELKDETGRLRKVLAEKEYEIKKTNKKILKLEDEKKLLANAGVASDSASTKIVELSKKNRELTAIMESEKAKTFRLQQKVKDLEYSVNNAVANSGGDSKSTKPMNVRQSFANMVSSDGLTLPELEEQMSSLNLKSAEYRNQVQALKQELKVAHKVLSQEIGDERVNIQLLLNSGGQGYRGRAQQVISLQGKVKELEQRLKQDEVLSPKSDKNMTRIKNMEKLRKEQNDTLKEDLQKLQDNYSELQKKFDATKARNKVLMAEVKSQKSQVAVLSDKGVHDNELISTLMKQQERLQKILERQSLKEEDVTKSERQVTRELHDKKQQESAEVTRLKTLLSESEKKVKQLEEELSASSRRDSLEGESSYKPLSVISPPSTQQDKQDTAQAAASLNDSEELTHFRARCVEYKAMYEASEIERLRLSEMVGALNSRLNDTVTKCEVLITSNHDDKRVIQRLEQRLGGKTDPHKEDTSHTSEDLQAQLLIQQDENHALKETLQSTLRHKHDDVTMYQELIQQTKQVFLDALRNFSGSK</sequence>
<dbReference type="InterPro" id="IPR038929">
    <property type="entry name" value="CCDC13"/>
</dbReference>
<evidence type="ECO:0000313" key="4">
    <source>
        <dbReference type="Proteomes" id="UP000008144"/>
    </source>
</evidence>
<feature type="coiled-coil region" evidence="1">
    <location>
        <begin position="63"/>
        <end position="149"/>
    </location>
</feature>
<dbReference type="Proteomes" id="UP000008144">
    <property type="component" value="Chromosome 7"/>
</dbReference>
<reference evidence="3" key="2">
    <citation type="journal article" date="2008" name="Genome Biol.">
        <title>Improved genome assembly and evidence-based global gene model set for the chordate Ciona intestinalis: new insight into intron and operon populations.</title>
        <authorList>
            <person name="Satou Y."/>
            <person name="Mineta K."/>
            <person name="Ogasawara M."/>
            <person name="Sasakura Y."/>
            <person name="Shoguchi E."/>
            <person name="Ueno K."/>
            <person name="Yamada L."/>
            <person name="Matsumoto J."/>
            <person name="Wasserscheid J."/>
            <person name="Dewar K."/>
            <person name="Wiley G.B."/>
            <person name="Macmil S.L."/>
            <person name="Roe B.A."/>
            <person name="Zeller R.W."/>
            <person name="Hastings K.E."/>
            <person name="Lemaire P."/>
            <person name="Lindquist E."/>
            <person name="Endo T."/>
            <person name="Hotta K."/>
            <person name="Inaba K."/>
        </authorList>
    </citation>
    <scope>NUCLEOTIDE SEQUENCE [LARGE SCALE GENOMIC DNA]</scope>
    <source>
        <strain evidence="3">wild type</strain>
    </source>
</reference>
<dbReference type="AlphaFoldDB" id="F6VLR0"/>
<dbReference type="OMA" id="MELKSHS"/>
<dbReference type="PANTHER" id="PTHR31935:SF1">
    <property type="entry name" value="COILED-COIL DOMAIN-CONTAINING PROTEIN 13"/>
    <property type="match status" value="1"/>
</dbReference>
<feature type="compositionally biased region" description="Polar residues" evidence="2">
    <location>
        <begin position="1"/>
        <end position="12"/>
    </location>
</feature>
<feature type="region of interest" description="Disordered" evidence="2">
    <location>
        <begin position="379"/>
        <end position="410"/>
    </location>
</feature>
<reference evidence="3" key="3">
    <citation type="submission" date="2025-08" db="UniProtKB">
        <authorList>
            <consortium name="Ensembl"/>
        </authorList>
    </citation>
    <scope>IDENTIFICATION</scope>
</reference>
<keyword evidence="4" id="KW-1185">Reference proteome</keyword>
<gene>
    <name evidence="3" type="primary">LOC100182783</name>
</gene>
<dbReference type="GO" id="GO:0034451">
    <property type="term" value="C:centriolar satellite"/>
    <property type="evidence" value="ECO:0000318"/>
    <property type="project" value="GO_Central"/>
</dbReference>
<evidence type="ECO:0000256" key="2">
    <source>
        <dbReference type="SAM" id="MobiDB-lite"/>
    </source>
</evidence>
<dbReference type="GO" id="GO:0031122">
    <property type="term" value="P:cytoplasmic microtubule organization"/>
    <property type="evidence" value="ECO:0000318"/>
    <property type="project" value="GO_Central"/>
</dbReference>
<keyword evidence="1" id="KW-0175">Coiled coil</keyword>
<reference evidence="3" key="4">
    <citation type="submission" date="2025-09" db="UniProtKB">
        <authorList>
            <consortium name="Ensembl"/>
        </authorList>
    </citation>
    <scope>IDENTIFICATION</scope>
</reference>
<dbReference type="PANTHER" id="PTHR31935">
    <property type="entry name" value="COILED-COIL DOMAIN-CONTAINING PROTEIN 13"/>
    <property type="match status" value="1"/>
</dbReference>
<evidence type="ECO:0000256" key="1">
    <source>
        <dbReference type="SAM" id="Coils"/>
    </source>
</evidence>
<dbReference type="GeneTree" id="ENSGT00390000000596"/>
<reference evidence="4" key="1">
    <citation type="journal article" date="2002" name="Science">
        <title>The draft genome of Ciona intestinalis: insights into chordate and vertebrate origins.</title>
        <authorList>
            <person name="Dehal P."/>
            <person name="Satou Y."/>
            <person name="Campbell R.K."/>
            <person name="Chapman J."/>
            <person name="Degnan B."/>
            <person name="De Tomaso A."/>
            <person name="Davidson B."/>
            <person name="Di Gregorio A."/>
            <person name="Gelpke M."/>
            <person name="Goodstein D.M."/>
            <person name="Harafuji N."/>
            <person name="Hastings K.E."/>
            <person name="Ho I."/>
            <person name="Hotta K."/>
            <person name="Huang W."/>
            <person name="Kawashima T."/>
            <person name="Lemaire P."/>
            <person name="Martinez D."/>
            <person name="Meinertzhagen I.A."/>
            <person name="Necula S."/>
            <person name="Nonaka M."/>
            <person name="Putnam N."/>
            <person name="Rash S."/>
            <person name="Saiga H."/>
            <person name="Satake M."/>
            <person name="Terry A."/>
            <person name="Yamada L."/>
            <person name="Wang H.G."/>
            <person name="Awazu S."/>
            <person name="Azumi K."/>
            <person name="Boore J."/>
            <person name="Branno M."/>
            <person name="Chin-Bow S."/>
            <person name="DeSantis R."/>
            <person name="Doyle S."/>
            <person name="Francino P."/>
            <person name="Keys D.N."/>
            <person name="Haga S."/>
            <person name="Hayashi H."/>
            <person name="Hino K."/>
            <person name="Imai K.S."/>
            <person name="Inaba K."/>
            <person name="Kano S."/>
            <person name="Kobayashi K."/>
            <person name="Kobayashi M."/>
            <person name="Lee B.I."/>
            <person name="Makabe K.W."/>
            <person name="Manohar C."/>
            <person name="Matassi G."/>
            <person name="Medina M."/>
            <person name="Mochizuki Y."/>
            <person name="Mount S."/>
            <person name="Morishita T."/>
            <person name="Miura S."/>
            <person name="Nakayama A."/>
            <person name="Nishizaka S."/>
            <person name="Nomoto H."/>
            <person name="Ohta F."/>
            <person name="Oishi K."/>
            <person name="Rigoutsos I."/>
            <person name="Sano M."/>
            <person name="Sasaki A."/>
            <person name="Sasakura Y."/>
            <person name="Shoguchi E."/>
            <person name="Shin-i T."/>
            <person name="Spagnuolo A."/>
            <person name="Stainier D."/>
            <person name="Suzuki M.M."/>
            <person name="Tassy O."/>
            <person name="Takatori N."/>
            <person name="Tokuoka M."/>
            <person name="Yagi K."/>
            <person name="Yoshizaki F."/>
            <person name="Wada S."/>
            <person name="Zhang C."/>
            <person name="Hyatt P.D."/>
            <person name="Larimer F."/>
            <person name="Detter C."/>
            <person name="Doggett N."/>
            <person name="Glavina T."/>
            <person name="Hawkins T."/>
            <person name="Richardson P."/>
            <person name="Lucas S."/>
            <person name="Kohara Y."/>
            <person name="Levine M."/>
            <person name="Satoh N."/>
            <person name="Rokhsar D.S."/>
        </authorList>
    </citation>
    <scope>NUCLEOTIDE SEQUENCE [LARGE SCALE GENOMIC DNA]</scope>
</reference>
<proteinExistence type="predicted"/>
<dbReference type="KEGG" id="cin:100182783"/>
<name>F6VLR0_CIOIN</name>
<dbReference type="RefSeq" id="XP_002119756.1">
    <property type="nucleotide sequence ID" value="XM_002119720.4"/>
</dbReference>
<accession>A0A1W2W633</accession>
<protein>
    <submittedName>
        <fullName evidence="3">Coiled-coil domain-containing protein 13-like</fullName>
    </submittedName>
</protein>